<reference evidence="2" key="1">
    <citation type="submission" date="2021-04" db="EMBL/GenBank/DDBJ databases">
        <title>Genome based classification of Actinospica acidithermotolerans sp. nov., an actinobacterium isolated from an Indonesian hot spring.</title>
        <authorList>
            <person name="Kusuma A.B."/>
            <person name="Putra K.E."/>
            <person name="Nafisah S."/>
            <person name="Loh J."/>
            <person name="Nouioui I."/>
            <person name="Goodfellow M."/>
        </authorList>
    </citation>
    <scope>NUCLEOTIDE SEQUENCE</scope>
    <source>
        <strain evidence="2">MGRD01-02</strain>
    </source>
</reference>
<dbReference type="InterPro" id="IPR027417">
    <property type="entry name" value="P-loop_NTPase"/>
</dbReference>
<protein>
    <recommendedName>
        <fullName evidence="1">NB-ARC domain-containing protein</fullName>
    </recommendedName>
</protein>
<dbReference type="AlphaFoldDB" id="A0A941IJZ6"/>
<sequence length="192" mass="20225">MSALQLDGQDSATVCAIGGLAGVGKSALAVHAARSALQAGWFDGAVWVNLRGFDPEIPPMEIASTVTVLLRALGVAEEEIPPGTEEQLAVYHGALAEMAARGQHVLVVLDNAADASQVQRLLPGDSVHRAMVTSRRALVSLGARLVDLDVLDETRAVSLLATALRDARHSDPRARDEDALVPHQATFAPSVW</sequence>
<gene>
    <name evidence="2" type="ORF">KDK95_33660</name>
</gene>
<proteinExistence type="predicted"/>
<keyword evidence="3" id="KW-1185">Reference proteome</keyword>
<evidence type="ECO:0000259" key="1">
    <source>
        <dbReference type="Pfam" id="PF00931"/>
    </source>
</evidence>
<name>A0A941IJZ6_9ACTN</name>
<dbReference type="InterPro" id="IPR002182">
    <property type="entry name" value="NB-ARC"/>
</dbReference>
<feature type="domain" description="NB-ARC" evidence="1">
    <location>
        <begin position="6"/>
        <end position="140"/>
    </location>
</feature>
<dbReference type="Gene3D" id="3.40.50.300">
    <property type="entry name" value="P-loop containing nucleotide triphosphate hydrolases"/>
    <property type="match status" value="1"/>
</dbReference>
<dbReference type="GO" id="GO:0043531">
    <property type="term" value="F:ADP binding"/>
    <property type="evidence" value="ECO:0007669"/>
    <property type="project" value="InterPro"/>
</dbReference>
<dbReference type="Pfam" id="PF00931">
    <property type="entry name" value="NB-ARC"/>
    <property type="match status" value="1"/>
</dbReference>
<evidence type="ECO:0000313" key="3">
    <source>
        <dbReference type="Proteomes" id="UP000676325"/>
    </source>
</evidence>
<organism evidence="2 3">
    <name type="scientific">Actinospica acidithermotolerans</name>
    <dbReference type="NCBI Taxonomy" id="2828514"/>
    <lineage>
        <taxon>Bacteria</taxon>
        <taxon>Bacillati</taxon>
        <taxon>Actinomycetota</taxon>
        <taxon>Actinomycetes</taxon>
        <taxon>Catenulisporales</taxon>
        <taxon>Actinospicaceae</taxon>
        <taxon>Actinospica</taxon>
    </lineage>
</organism>
<dbReference type="SUPFAM" id="SSF52540">
    <property type="entry name" value="P-loop containing nucleoside triphosphate hydrolases"/>
    <property type="match status" value="1"/>
</dbReference>
<dbReference type="Proteomes" id="UP000676325">
    <property type="component" value="Unassembled WGS sequence"/>
</dbReference>
<accession>A0A941IJZ6</accession>
<comment type="caution">
    <text evidence="2">The sequence shown here is derived from an EMBL/GenBank/DDBJ whole genome shotgun (WGS) entry which is preliminary data.</text>
</comment>
<dbReference type="EMBL" id="JAGSOH010000210">
    <property type="protein sequence ID" value="MBR7831300.1"/>
    <property type="molecule type" value="Genomic_DNA"/>
</dbReference>
<evidence type="ECO:0000313" key="2">
    <source>
        <dbReference type="EMBL" id="MBR7831300.1"/>
    </source>
</evidence>